<gene>
    <name evidence="3" type="ORF">GCM10010909_27530</name>
</gene>
<evidence type="ECO:0000313" key="3">
    <source>
        <dbReference type="EMBL" id="GLR68072.1"/>
    </source>
</evidence>
<dbReference type="PRINTS" id="PR00081">
    <property type="entry name" value="GDHRDH"/>
</dbReference>
<dbReference type="RefSeq" id="WP_284258914.1">
    <property type="nucleotide sequence ID" value="NZ_BSOS01000075.1"/>
</dbReference>
<feature type="region of interest" description="Disordered" evidence="2">
    <location>
        <begin position="303"/>
        <end position="335"/>
    </location>
</feature>
<dbReference type="InterPro" id="IPR036291">
    <property type="entry name" value="NAD(P)-bd_dom_sf"/>
</dbReference>
<evidence type="ECO:0000256" key="1">
    <source>
        <dbReference type="ARBA" id="ARBA00023002"/>
    </source>
</evidence>
<protein>
    <submittedName>
        <fullName evidence="3">Oxidoreductase</fullName>
    </submittedName>
</protein>
<dbReference type="Proteomes" id="UP001156641">
    <property type="component" value="Unassembled WGS sequence"/>
</dbReference>
<dbReference type="Gene3D" id="3.40.50.720">
    <property type="entry name" value="NAD(P)-binding Rossmann-like Domain"/>
    <property type="match status" value="1"/>
</dbReference>
<accession>A0ABQ6A8K9</accession>
<dbReference type="PANTHER" id="PTHR43157:SF31">
    <property type="entry name" value="PHOSPHATIDYLINOSITOL-GLYCAN BIOSYNTHESIS CLASS F PROTEIN"/>
    <property type="match status" value="1"/>
</dbReference>
<dbReference type="Pfam" id="PF00106">
    <property type="entry name" value="adh_short"/>
    <property type="match status" value="1"/>
</dbReference>
<dbReference type="PANTHER" id="PTHR43157">
    <property type="entry name" value="PHOSPHATIDYLINOSITOL-GLYCAN BIOSYNTHESIS CLASS F PROTEIN-RELATED"/>
    <property type="match status" value="1"/>
</dbReference>
<feature type="compositionally biased region" description="Basic and acidic residues" evidence="2">
    <location>
        <begin position="315"/>
        <end position="335"/>
    </location>
</feature>
<keyword evidence="1" id="KW-0560">Oxidoreductase</keyword>
<reference evidence="4" key="1">
    <citation type="journal article" date="2019" name="Int. J. Syst. Evol. Microbiol.">
        <title>The Global Catalogue of Microorganisms (GCM) 10K type strain sequencing project: providing services to taxonomists for standard genome sequencing and annotation.</title>
        <authorList>
            <consortium name="The Broad Institute Genomics Platform"/>
            <consortium name="The Broad Institute Genome Sequencing Center for Infectious Disease"/>
            <person name="Wu L."/>
            <person name="Ma J."/>
        </authorList>
    </citation>
    <scope>NUCLEOTIDE SEQUENCE [LARGE SCALE GENOMIC DNA]</scope>
    <source>
        <strain evidence="4">NBRC 112502</strain>
    </source>
</reference>
<keyword evidence="4" id="KW-1185">Reference proteome</keyword>
<comment type="caution">
    <text evidence="3">The sequence shown here is derived from an EMBL/GenBank/DDBJ whole genome shotgun (WGS) entry which is preliminary data.</text>
</comment>
<dbReference type="SUPFAM" id="SSF51735">
    <property type="entry name" value="NAD(P)-binding Rossmann-fold domains"/>
    <property type="match status" value="1"/>
</dbReference>
<name>A0ABQ6A8K9_9PROT</name>
<organism evidence="3 4">
    <name type="scientific">Acidocella aquatica</name>
    <dbReference type="NCBI Taxonomy" id="1922313"/>
    <lineage>
        <taxon>Bacteria</taxon>
        <taxon>Pseudomonadati</taxon>
        <taxon>Pseudomonadota</taxon>
        <taxon>Alphaproteobacteria</taxon>
        <taxon>Acetobacterales</taxon>
        <taxon>Acidocellaceae</taxon>
        <taxon>Acidocella</taxon>
    </lineage>
</organism>
<evidence type="ECO:0000256" key="2">
    <source>
        <dbReference type="SAM" id="MobiDB-lite"/>
    </source>
</evidence>
<sequence length="335" mass="35975">MSVLQRVTNLVRPANLTGLTSLVVGATAGIGAHIAQQLAASGARTIITGRDPASITRSLVDIRAVATGPVDGLLADIADLASVRRAAAEIRATHQRIDIVVANAGVMVAGTSRSFTKDGFETHFGVDHLGNAALLLALERPIRNAGGRVVIVASEAHRRAKGLPMDDLMGAREYNGIRAYRRSKLANILFARGLAERWPDATVYSVHPGGVLTNMLRRRMIESRLYHVLLTLIRSKLLTPEEAAAGIVRVAVDPALAAPSGSYFELGRLARPGSLARDDQLCRQLFNVTLEILTDSLPVPDATSLQSLKPMPEPAKTHEKPPLSEPRPRETYNGH</sequence>
<evidence type="ECO:0000313" key="4">
    <source>
        <dbReference type="Proteomes" id="UP001156641"/>
    </source>
</evidence>
<proteinExistence type="predicted"/>
<dbReference type="InterPro" id="IPR002347">
    <property type="entry name" value="SDR_fam"/>
</dbReference>
<dbReference type="EMBL" id="BSOS01000075">
    <property type="protein sequence ID" value="GLR68072.1"/>
    <property type="molecule type" value="Genomic_DNA"/>
</dbReference>